<keyword evidence="2" id="KW-1185">Reference proteome</keyword>
<comment type="caution">
    <text evidence="1">The sequence shown here is derived from an EMBL/GenBank/DDBJ whole genome shotgun (WGS) entry which is preliminary data.</text>
</comment>
<organism evidence="1 2">
    <name type="scientific">Streptomonospora salina</name>
    <dbReference type="NCBI Taxonomy" id="104205"/>
    <lineage>
        <taxon>Bacteria</taxon>
        <taxon>Bacillati</taxon>
        <taxon>Actinomycetota</taxon>
        <taxon>Actinomycetes</taxon>
        <taxon>Streptosporangiales</taxon>
        <taxon>Nocardiopsidaceae</taxon>
        <taxon>Streptomonospora</taxon>
    </lineage>
</organism>
<reference evidence="1 2" key="1">
    <citation type="submission" date="2020-08" db="EMBL/GenBank/DDBJ databases">
        <title>Sequencing the genomes of 1000 actinobacteria strains.</title>
        <authorList>
            <person name="Klenk H.-P."/>
        </authorList>
    </citation>
    <scope>NUCLEOTIDE SEQUENCE [LARGE SCALE GENOMIC DNA]</scope>
    <source>
        <strain evidence="1 2">DSM 44593</strain>
    </source>
</reference>
<accession>A0A841EAF6</accession>
<dbReference type="Proteomes" id="UP000578077">
    <property type="component" value="Unassembled WGS sequence"/>
</dbReference>
<sequence length="80" mass="7785">MVDQRVPGGGCVAEVDRDLGVLDTPGGAGVLALDADGFGAFLQVAGLVQDQDRVVVAQVGAGVGAQVGDQSGLVHVGAGE</sequence>
<evidence type="ECO:0000313" key="1">
    <source>
        <dbReference type="EMBL" id="MBB5999982.1"/>
    </source>
</evidence>
<dbReference type="AlphaFoldDB" id="A0A841EAF6"/>
<proteinExistence type="predicted"/>
<protein>
    <submittedName>
        <fullName evidence="1">Uncharacterized protein</fullName>
    </submittedName>
</protein>
<name>A0A841EAF6_9ACTN</name>
<evidence type="ECO:0000313" key="2">
    <source>
        <dbReference type="Proteomes" id="UP000578077"/>
    </source>
</evidence>
<gene>
    <name evidence="1" type="ORF">HNR25_003733</name>
</gene>
<dbReference type="EMBL" id="JACHLY010000001">
    <property type="protein sequence ID" value="MBB5999982.1"/>
    <property type="molecule type" value="Genomic_DNA"/>
</dbReference>